<proteinExistence type="predicted"/>
<dbReference type="Proteomes" id="UP000324897">
    <property type="component" value="Chromosome 1"/>
</dbReference>
<evidence type="ECO:0000313" key="1">
    <source>
        <dbReference type="EMBL" id="TVU29471.1"/>
    </source>
</evidence>
<organism evidence="1 2">
    <name type="scientific">Eragrostis curvula</name>
    <name type="common">weeping love grass</name>
    <dbReference type="NCBI Taxonomy" id="38414"/>
    <lineage>
        <taxon>Eukaryota</taxon>
        <taxon>Viridiplantae</taxon>
        <taxon>Streptophyta</taxon>
        <taxon>Embryophyta</taxon>
        <taxon>Tracheophyta</taxon>
        <taxon>Spermatophyta</taxon>
        <taxon>Magnoliopsida</taxon>
        <taxon>Liliopsida</taxon>
        <taxon>Poales</taxon>
        <taxon>Poaceae</taxon>
        <taxon>PACMAD clade</taxon>
        <taxon>Chloridoideae</taxon>
        <taxon>Eragrostideae</taxon>
        <taxon>Eragrostidinae</taxon>
        <taxon>Eragrostis</taxon>
    </lineage>
</organism>
<dbReference type="Gramene" id="TVU29471">
    <property type="protein sequence ID" value="TVU29471"/>
    <property type="gene ID" value="EJB05_21037"/>
</dbReference>
<gene>
    <name evidence="1" type="ORF">EJB05_21037</name>
</gene>
<evidence type="ECO:0000313" key="2">
    <source>
        <dbReference type="Proteomes" id="UP000324897"/>
    </source>
</evidence>
<accession>A0A5J9V252</accession>
<dbReference type="EMBL" id="RWGY01000011">
    <property type="protein sequence ID" value="TVU29471.1"/>
    <property type="molecule type" value="Genomic_DNA"/>
</dbReference>
<name>A0A5J9V252_9POAL</name>
<sequence>MKNGVQNGAPTRNAPRSLAISSRRRACLGFVPLTLDVASRRPDSKCSRAGCAAERAPTPGDFGSGASPLWNGIERKRRRGFWVCGVGWG</sequence>
<feature type="non-terminal residue" evidence="1">
    <location>
        <position position="1"/>
    </location>
</feature>
<protein>
    <submittedName>
        <fullName evidence="1">Uncharacterized protein</fullName>
    </submittedName>
</protein>
<reference evidence="1 2" key="1">
    <citation type="journal article" date="2019" name="Sci. Rep.">
        <title>A high-quality genome of Eragrostis curvula grass provides insights into Poaceae evolution and supports new strategies to enhance forage quality.</title>
        <authorList>
            <person name="Carballo J."/>
            <person name="Santos B.A.C.M."/>
            <person name="Zappacosta D."/>
            <person name="Garbus I."/>
            <person name="Selva J.P."/>
            <person name="Gallo C.A."/>
            <person name="Diaz A."/>
            <person name="Albertini E."/>
            <person name="Caccamo M."/>
            <person name="Echenique V."/>
        </authorList>
    </citation>
    <scope>NUCLEOTIDE SEQUENCE [LARGE SCALE GENOMIC DNA]</scope>
    <source>
        <strain evidence="2">cv. Victoria</strain>
        <tissue evidence="1">Leaf</tissue>
    </source>
</reference>
<keyword evidence="2" id="KW-1185">Reference proteome</keyword>
<comment type="caution">
    <text evidence="1">The sequence shown here is derived from an EMBL/GenBank/DDBJ whole genome shotgun (WGS) entry which is preliminary data.</text>
</comment>
<dbReference type="AlphaFoldDB" id="A0A5J9V252"/>